<reference evidence="6 7" key="1">
    <citation type="submission" date="2012-09" db="EMBL/GenBank/DDBJ databases">
        <title>Draft Genome Sequences of 6 Strains from Genus Thauera.</title>
        <authorList>
            <person name="Liu B."/>
            <person name="Shapleigh J.P."/>
            <person name="Frostegard A.H."/>
        </authorList>
    </citation>
    <scope>NUCLEOTIDE SEQUENCE [LARGE SCALE GENOMIC DNA]</scope>
    <source>
        <strain evidence="6 7">S2</strain>
    </source>
</reference>
<evidence type="ECO:0000256" key="2">
    <source>
        <dbReference type="ARBA" id="ARBA00023125"/>
    </source>
</evidence>
<evidence type="ECO:0000313" key="7">
    <source>
        <dbReference type="Proteomes" id="UP000013042"/>
    </source>
</evidence>
<dbReference type="GO" id="GO:0003700">
    <property type="term" value="F:DNA-binding transcription factor activity"/>
    <property type="evidence" value="ECO:0007669"/>
    <property type="project" value="TreeGrafter"/>
</dbReference>
<proteinExistence type="predicted"/>
<dbReference type="InterPro" id="IPR014710">
    <property type="entry name" value="RmlC-like_jellyroll"/>
</dbReference>
<gene>
    <name evidence="6" type="ORF">C665_05188</name>
</gene>
<dbReference type="InterPro" id="IPR000595">
    <property type="entry name" value="cNMP-bd_dom"/>
</dbReference>
<dbReference type="Pfam" id="PF00027">
    <property type="entry name" value="cNMP_binding"/>
    <property type="match status" value="1"/>
</dbReference>
<dbReference type="Gene3D" id="2.60.120.10">
    <property type="entry name" value="Jelly Rolls"/>
    <property type="match status" value="1"/>
</dbReference>
<dbReference type="InterPro" id="IPR050397">
    <property type="entry name" value="Env_Response_Regulators"/>
</dbReference>
<comment type="caution">
    <text evidence="6">The sequence shown here is derived from an EMBL/GenBank/DDBJ whole genome shotgun (WGS) entry which is preliminary data.</text>
</comment>
<keyword evidence="3" id="KW-0804">Transcription</keyword>
<dbReference type="GO" id="GO:0005829">
    <property type="term" value="C:cytosol"/>
    <property type="evidence" value="ECO:0007669"/>
    <property type="project" value="TreeGrafter"/>
</dbReference>
<dbReference type="InterPro" id="IPR012318">
    <property type="entry name" value="HTH_CRP"/>
</dbReference>
<dbReference type="Gene3D" id="1.10.10.10">
    <property type="entry name" value="Winged helix-like DNA-binding domain superfamily/Winged helix DNA-binding domain"/>
    <property type="match status" value="1"/>
</dbReference>
<dbReference type="SMART" id="SM00419">
    <property type="entry name" value="HTH_CRP"/>
    <property type="match status" value="1"/>
</dbReference>
<dbReference type="Proteomes" id="UP000013042">
    <property type="component" value="Unassembled WGS sequence"/>
</dbReference>
<accession>N6Z578</accession>
<dbReference type="SUPFAM" id="SSF51206">
    <property type="entry name" value="cAMP-binding domain-like"/>
    <property type="match status" value="1"/>
</dbReference>
<sequence length="253" mass="27197">MSTIVLTHAEESRVRPALARKAASPREALARMPILLGSGPEVLDELARGAEFVRLSSSATVFERGSHPSGLFFVCNGAVRLMVSGPEGKDKVVELFEPGGMFGEIGVFTGERYRTWTQAVGAVVLVHVPRERVLAAVAMDNSLSNRMLVAVCARIQRLIDAIGSTVGGPAAVRVASYLLEQLERGARSDGCIVLAAPKKTIASLLNLTPETLSRVLRSLVEEGVLTVSGRRIRVRNRAQLARLLTHDEAVLPL</sequence>
<evidence type="ECO:0000256" key="1">
    <source>
        <dbReference type="ARBA" id="ARBA00023015"/>
    </source>
</evidence>
<dbReference type="InterPro" id="IPR036390">
    <property type="entry name" value="WH_DNA-bd_sf"/>
</dbReference>
<dbReference type="PROSITE" id="PS50042">
    <property type="entry name" value="CNMP_BINDING_3"/>
    <property type="match status" value="1"/>
</dbReference>
<evidence type="ECO:0000259" key="5">
    <source>
        <dbReference type="PROSITE" id="PS51063"/>
    </source>
</evidence>
<dbReference type="AlphaFoldDB" id="N6Z578"/>
<name>N6Z578_THASP</name>
<evidence type="ECO:0000313" key="6">
    <source>
        <dbReference type="EMBL" id="ENO87304.1"/>
    </source>
</evidence>
<dbReference type="PROSITE" id="PS51063">
    <property type="entry name" value="HTH_CRP_2"/>
    <property type="match status" value="1"/>
</dbReference>
<dbReference type="InterPro" id="IPR018490">
    <property type="entry name" value="cNMP-bd_dom_sf"/>
</dbReference>
<evidence type="ECO:0000259" key="4">
    <source>
        <dbReference type="PROSITE" id="PS50042"/>
    </source>
</evidence>
<protein>
    <submittedName>
        <fullName evidence="6">Crp/Fnr family transcriptional regulator</fullName>
    </submittedName>
</protein>
<evidence type="ECO:0000256" key="3">
    <source>
        <dbReference type="ARBA" id="ARBA00023163"/>
    </source>
</evidence>
<dbReference type="CDD" id="cd00038">
    <property type="entry name" value="CAP_ED"/>
    <property type="match status" value="1"/>
</dbReference>
<feature type="domain" description="HTH crp-type" evidence="5">
    <location>
        <begin position="168"/>
        <end position="238"/>
    </location>
</feature>
<keyword evidence="1" id="KW-0805">Transcription regulation</keyword>
<organism evidence="6 7">
    <name type="scientific">Thauera aminoaromatica S2</name>
    <dbReference type="NCBI Taxonomy" id="1234381"/>
    <lineage>
        <taxon>Bacteria</taxon>
        <taxon>Pseudomonadati</taxon>
        <taxon>Pseudomonadota</taxon>
        <taxon>Betaproteobacteria</taxon>
        <taxon>Rhodocyclales</taxon>
        <taxon>Zoogloeaceae</taxon>
        <taxon>Thauera</taxon>
    </lineage>
</organism>
<dbReference type="SUPFAM" id="SSF46785">
    <property type="entry name" value="Winged helix' DNA-binding domain"/>
    <property type="match status" value="1"/>
</dbReference>
<dbReference type="PANTHER" id="PTHR24567">
    <property type="entry name" value="CRP FAMILY TRANSCRIPTIONAL REGULATORY PROTEIN"/>
    <property type="match status" value="1"/>
</dbReference>
<dbReference type="Pfam" id="PF13545">
    <property type="entry name" value="HTH_Crp_2"/>
    <property type="match status" value="1"/>
</dbReference>
<keyword evidence="2" id="KW-0238">DNA-binding</keyword>
<dbReference type="InterPro" id="IPR036388">
    <property type="entry name" value="WH-like_DNA-bd_sf"/>
</dbReference>
<dbReference type="PANTHER" id="PTHR24567:SF26">
    <property type="entry name" value="REGULATORY PROTEIN YEIL"/>
    <property type="match status" value="1"/>
</dbReference>
<feature type="domain" description="Cyclic nucleotide-binding" evidence="4">
    <location>
        <begin position="34"/>
        <end position="117"/>
    </location>
</feature>
<dbReference type="SMART" id="SM00100">
    <property type="entry name" value="cNMP"/>
    <property type="match status" value="1"/>
</dbReference>
<dbReference type="EMBL" id="AMXD01000019">
    <property type="protein sequence ID" value="ENO87304.1"/>
    <property type="molecule type" value="Genomic_DNA"/>
</dbReference>
<dbReference type="GO" id="GO:0003677">
    <property type="term" value="F:DNA binding"/>
    <property type="evidence" value="ECO:0007669"/>
    <property type="project" value="UniProtKB-KW"/>
</dbReference>